<dbReference type="OrthoDB" id="5846441at2759"/>
<feature type="transmembrane region" description="Helical" evidence="1">
    <location>
        <begin position="115"/>
        <end position="139"/>
    </location>
</feature>
<evidence type="ECO:0000313" key="2">
    <source>
        <dbReference type="EMBL" id="EYB92230.1"/>
    </source>
</evidence>
<evidence type="ECO:0008006" key="4">
    <source>
        <dbReference type="Google" id="ProtNLM"/>
    </source>
</evidence>
<feature type="transmembrane region" description="Helical" evidence="1">
    <location>
        <begin position="43"/>
        <end position="63"/>
    </location>
</feature>
<accession>A0A016SNP6</accession>
<keyword evidence="1" id="KW-0472">Membrane</keyword>
<name>A0A016SNP6_9BILA</name>
<keyword evidence="1" id="KW-0812">Transmembrane</keyword>
<dbReference type="SUPFAM" id="SSF81321">
    <property type="entry name" value="Family A G protein-coupled receptor-like"/>
    <property type="match status" value="1"/>
</dbReference>
<dbReference type="EMBL" id="JARK01001532">
    <property type="protein sequence ID" value="EYB92230.1"/>
    <property type="molecule type" value="Genomic_DNA"/>
</dbReference>
<feature type="transmembrane region" description="Helical" evidence="1">
    <location>
        <begin position="75"/>
        <end position="103"/>
    </location>
</feature>
<sequence>MRAIVGVSCDKWRNEVRDYYRHRTLSLNHSTNLFMDSCTFNNVYGILIIFTSCSVILLYFFILKAILSDSEMNQLIVYRFIILLGICDVVEASVHCLAGFALIFPEFWSLSLGNLLGSILVPTYFCYILTGLLLSFVRFMQIVYPEYATMLFFSTRGKYWLIIAPIVFLPYFGLMFSPLSLCSFSLTSYTWEYDLKLPLAYFILYIEQYVQQTMIGVTCVFYIAVFVVLWRLGSVNDISSHRERQIMYQTFFVTIYATVLNITYHNMWWINSGNEPYVFALGTYMWVLNTAVYPLSCLGTNRLMRGKIASFRIFRIFSRKNRTSTLRVKPSSHQ</sequence>
<evidence type="ECO:0000313" key="3">
    <source>
        <dbReference type="Proteomes" id="UP000024635"/>
    </source>
</evidence>
<feature type="transmembrane region" description="Helical" evidence="1">
    <location>
        <begin position="251"/>
        <end position="270"/>
    </location>
</feature>
<feature type="transmembrane region" description="Helical" evidence="1">
    <location>
        <begin position="209"/>
        <end position="230"/>
    </location>
</feature>
<protein>
    <recommendedName>
        <fullName evidence="4">7TM GPCR serpentine receptor class x (Srx) domain-containing protein</fullName>
    </recommendedName>
</protein>
<reference evidence="3" key="1">
    <citation type="journal article" date="2015" name="Nat. Genet.">
        <title>The genome and transcriptome of the zoonotic hookworm Ancylostoma ceylanicum identify infection-specific gene families.</title>
        <authorList>
            <person name="Schwarz E.M."/>
            <person name="Hu Y."/>
            <person name="Antoshechkin I."/>
            <person name="Miller M.M."/>
            <person name="Sternberg P.W."/>
            <person name="Aroian R.V."/>
        </authorList>
    </citation>
    <scope>NUCLEOTIDE SEQUENCE</scope>
    <source>
        <strain evidence="3">HY135</strain>
    </source>
</reference>
<dbReference type="PANTHER" id="PTHR23021:SF82">
    <property type="entry name" value="G PROTEIN-COUPLED RECEPTOR"/>
    <property type="match status" value="1"/>
</dbReference>
<evidence type="ECO:0000256" key="1">
    <source>
        <dbReference type="SAM" id="Phobius"/>
    </source>
</evidence>
<comment type="caution">
    <text evidence="2">The sequence shown here is derived from an EMBL/GenBank/DDBJ whole genome shotgun (WGS) entry which is preliminary data.</text>
</comment>
<dbReference type="PANTHER" id="PTHR23021">
    <property type="entry name" value="SERPENTINE RECEPTOR, CLASS T"/>
    <property type="match status" value="1"/>
</dbReference>
<feature type="transmembrane region" description="Helical" evidence="1">
    <location>
        <begin position="276"/>
        <end position="295"/>
    </location>
</feature>
<gene>
    <name evidence="2" type="primary">Acey_s0196.g1525</name>
    <name evidence="2" type="ORF">Y032_0196g1525</name>
</gene>
<proteinExistence type="predicted"/>
<dbReference type="Proteomes" id="UP000024635">
    <property type="component" value="Unassembled WGS sequence"/>
</dbReference>
<keyword evidence="1" id="KW-1133">Transmembrane helix</keyword>
<feature type="transmembrane region" description="Helical" evidence="1">
    <location>
        <begin position="159"/>
        <end position="189"/>
    </location>
</feature>
<dbReference type="InterPro" id="IPR019425">
    <property type="entry name" value="7TM_GPCR_serpentine_rcpt_Srt"/>
</dbReference>
<keyword evidence="3" id="KW-1185">Reference proteome</keyword>
<organism evidence="2 3">
    <name type="scientific">Ancylostoma ceylanicum</name>
    <dbReference type="NCBI Taxonomy" id="53326"/>
    <lineage>
        <taxon>Eukaryota</taxon>
        <taxon>Metazoa</taxon>
        <taxon>Ecdysozoa</taxon>
        <taxon>Nematoda</taxon>
        <taxon>Chromadorea</taxon>
        <taxon>Rhabditida</taxon>
        <taxon>Rhabditina</taxon>
        <taxon>Rhabditomorpha</taxon>
        <taxon>Strongyloidea</taxon>
        <taxon>Ancylostomatidae</taxon>
        <taxon>Ancylostomatinae</taxon>
        <taxon>Ancylostoma</taxon>
    </lineage>
</organism>
<dbReference type="AlphaFoldDB" id="A0A016SNP6"/>